<organism evidence="1 2">
    <name type="scientific">Anaeramoeba ignava</name>
    <name type="common">Anaerobic marine amoeba</name>
    <dbReference type="NCBI Taxonomy" id="1746090"/>
    <lineage>
        <taxon>Eukaryota</taxon>
        <taxon>Metamonada</taxon>
        <taxon>Anaeramoebidae</taxon>
        <taxon>Anaeramoeba</taxon>
    </lineage>
</organism>
<dbReference type="EMBL" id="JAPDFW010000055">
    <property type="protein sequence ID" value="KAJ5078171.1"/>
    <property type="molecule type" value="Genomic_DNA"/>
</dbReference>
<keyword evidence="2" id="KW-1185">Reference proteome</keyword>
<reference evidence="1" key="1">
    <citation type="submission" date="2022-10" db="EMBL/GenBank/DDBJ databases">
        <title>Novel sulphate-reducing endosymbionts in the free-living metamonad Anaeramoeba.</title>
        <authorList>
            <person name="Jerlstrom-Hultqvist J."/>
            <person name="Cepicka I."/>
            <person name="Gallot-Lavallee L."/>
            <person name="Salas-Leiva D."/>
            <person name="Curtis B.A."/>
            <person name="Zahonova K."/>
            <person name="Pipaliya S."/>
            <person name="Dacks J."/>
            <person name="Roger A.J."/>
        </authorList>
    </citation>
    <scope>NUCLEOTIDE SEQUENCE</scope>
    <source>
        <strain evidence="1">BMAN</strain>
    </source>
</reference>
<evidence type="ECO:0000313" key="2">
    <source>
        <dbReference type="Proteomes" id="UP001149090"/>
    </source>
</evidence>
<proteinExistence type="predicted"/>
<evidence type="ECO:0000313" key="1">
    <source>
        <dbReference type="EMBL" id="KAJ5078171.1"/>
    </source>
</evidence>
<comment type="caution">
    <text evidence="1">The sequence shown here is derived from an EMBL/GenBank/DDBJ whole genome shotgun (WGS) entry which is preliminary data.</text>
</comment>
<gene>
    <name evidence="1" type="ORF">M0811_05429</name>
</gene>
<sequence>MDFCIGCYQIISEIGSKIPDDIVPFIQKKRKSNLIERDVDILEKLRNNYLGLEKKVKTTFSSIKEKDNRKIKEKDPLKIRQQN</sequence>
<protein>
    <submittedName>
        <fullName evidence="1">Uncharacterized protein</fullName>
    </submittedName>
</protein>
<dbReference type="Proteomes" id="UP001149090">
    <property type="component" value="Unassembled WGS sequence"/>
</dbReference>
<name>A0A9Q0LQX4_ANAIG</name>
<accession>A0A9Q0LQX4</accession>
<dbReference type="AlphaFoldDB" id="A0A9Q0LQX4"/>